<sequence length="176" mass="18977">MASINDLPAGPWTVDASHSVIGFTARHLMVTKVRGQFTDYTADINVADPATESTVNVVVQLASIETGAADRDTHLRSADFFDTENNPTMTFTSTKITEDSMTGDLTIKGVTKPVTFDLEFNGVQTDPWGGQRAGFEATADVNRKDWGLEWNVALEGGGVLVSDKIKLALDVELVKA</sequence>
<organism evidence="3 4">
    <name type="scientific">Knoellia koreensis</name>
    <dbReference type="NCBI Taxonomy" id="2730921"/>
    <lineage>
        <taxon>Bacteria</taxon>
        <taxon>Bacillati</taxon>
        <taxon>Actinomycetota</taxon>
        <taxon>Actinomycetes</taxon>
        <taxon>Micrococcales</taxon>
        <taxon>Intrasporangiaceae</taxon>
        <taxon>Knoellia</taxon>
    </lineage>
</organism>
<name>A0A849HLP3_9MICO</name>
<accession>A0A849HLP3</accession>
<dbReference type="SUPFAM" id="SSF101874">
    <property type="entry name" value="YceI-like"/>
    <property type="match status" value="1"/>
</dbReference>
<proteinExistence type="inferred from homology"/>
<dbReference type="InterPro" id="IPR036761">
    <property type="entry name" value="TTHA0802/YceI-like_sf"/>
</dbReference>
<dbReference type="InterPro" id="IPR007372">
    <property type="entry name" value="Lipid/polyisoprenoid-bd_YceI"/>
</dbReference>
<dbReference type="PANTHER" id="PTHR34406:SF1">
    <property type="entry name" value="PROTEIN YCEI"/>
    <property type="match status" value="1"/>
</dbReference>
<feature type="domain" description="Lipid/polyisoprenoid-binding YceI-like" evidence="2">
    <location>
        <begin position="11"/>
        <end position="174"/>
    </location>
</feature>
<dbReference type="EMBL" id="JABEPQ010000004">
    <property type="protein sequence ID" value="NNM47593.1"/>
    <property type="molecule type" value="Genomic_DNA"/>
</dbReference>
<dbReference type="SMART" id="SM00867">
    <property type="entry name" value="YceI"/>
    <property type="match status" value="1"/>
</dbReference>
<dbReference type="RefSeq" id="WP_171244719.1">
    <property type="nucleotide sequence ID" value="NZ_JABEPQ010000004.1"/>
</dbReference>
<comment type="similarity">
    <text evidence="1">Belongs to the UPF0312 family.</text>
</comment>
<dbReference type="PANTHER" id="PTHR34406">
    <property type="entry name" value="PROTEIN YCEI"/>
    <property type="match status" value="1"/>
</dbReference>
<keyword evidence="4" id="KW-1185">Reference proteome</keyword>
<evidence type="ECO:0000259" key="2">
    <source>
        <dbReference type="SMART" id="SM00867"/>
    </source>
</evidence>
<dbReference type="AlphaFoldDB" id="A0A849HLP3"/>
<evidence type="ECO:0000313" key="4">
    <source>
        <dbReference type="Proteomes" id="UP000588586"/>
    </source>
</evidence>
<comment type="caution">
    <text evidence="3">The sequence shown here is derived from an EMBL/GenBank/DDBJ whole genome shotgun (WGS) entry which is preliminary data.</text>
</comment>
<protein>
    <submittedName>
        <fullName evidence="3">Polyisoprenoid-binding protein</fullName>
    </submittedName>
</protein>
<evidence type="ECO:0000313" key="3">
    <source>
        <dbReference type="EMBL" id="NNM47593.1"/>
    </source>
</evidence>
<gene>
    <name evidence="3" type="ORF">HJG52_16505</name>
</gene>
<dbReference type="Pfam" id="PF04264">
    <property type="entry name" value="YceI"/>
    <property type="match status" value="1"/>
</dbReference>
<evidence type="ECO:0000256" key="1">
    <source>
        <dbReference type="ARBA" id="ARBA00008812"/>
    </source>
</evidence>
<dbReference type="Gene3D" id="2.40.128.110">
    <property type="entry name" value="Lipid/polyisoprenoid-binding, YceI-like"/>
    <property type="match status" value="1"/>
</dbReference>
<dbReference type="Proteomes" id="UP000588586">
    <property type="component" value="Unassembled WGS sequence"/>
</dbReference>
<reference evidence="3 4" key="1">
    <citation type="submission" date="2020-04" db="EMBL/GenBank/DDBJ databases">
        <title>Knoellia sp. isolate from air conditioner.</title>
        <authorList>
            <person name="Chea S."/>
            <person name="Kim D.-U."/>
        </authorList>
    </citation>
    <scope>NUCLEOTIDE SEQUENCE [LARGE SCALE GENOMIC DNA]</scope>
    <source>
        <strain evidence="3 4">DB2414S</strain>
    </source>
</reference>